<proteinExistence type="predicted"/>
<sequence length="70" mass="7676">MIGRIFVELETPGDSRTMFRLCIDDNVVAGGLTAVQAHILVGEVLDRITLPRRPRPQHAVELEEARAPAG</sequence>
<dbReference type="RefSeq" id="WP_113889998.1">
    <property type="nucleotide sequence ID" value="NZ_QNRK01000015.1"/>
</dbReference>
<keyword evidence="2" id="KW-1185">Reference proteome</keyword>
<reference evidence="1 2" key="1">
    <citation type="submission" date="2018-06" db="EMBL/GenBank/DDBJ databases">
        <title>Genomic Encyclopedia of Type Strains, Phase IV (KMG-IV): sequencing the most valuable type-strain genomes for metagenomic binning, comparative biology and taxonomic classification.</title>
        <authorList>
            <person name="Goeker M."/>
        </authorList>
    </citation>
    <scope>NUCLEOTIDE SEQUENCE [LARGE SCALE GENOMIC DNA]</scope>
    <source>
        <strain evidence="1 2">DSM 24875</strain>
    </source>
</reference>
<evidence type="ECO:0000313" key="2">
    <source>
        <dbReference type="Proteomes" id="UP000253529"/>
    </source>
</evidence>
<protein>
    <submittedName>
        <fullName evidence="1">Uncharacterized protein</fullName>
    </submittedName>
</protein>
<accession>A0A366FDY8</accession>
<evidence type="ECO:0000313" key="1">
    <source>
        <dbReference type="EMBL" id="RBP11935.1"/>
    </source>
</evidence>
<name>A0A366FDY8_9HYPH</name>
<gene>
    <name evidence="1" type="ORF">DFR50_11542</name>
</gene>
<comment type="caution">
    <text evidence="1">The sequence shown here is derived from an EMBL/GenBank/DDBJ whole genome shotgun (WGS) entry which is preliminary data.</text>
</comment>
<organism evidence="1 2">
    <name type="scientific">Roseiarcus fermentans</name>
    <dbReference type="NCBI Taxonomy" id="1473586"/>
    <lineage>
        <taxon>Bacteria</taxon>
        <taxon>Pseudomonadati</taxon>
        <taxon>Pseudomonadota</taxon>
        <taxon>Alphaproteobacteria</taxon>
        <taxon>Hyphomicrobiales</taxon>
        <taxon>Roseiarcaceae</taxon>
        <taxon>Roseiarcus</taxon>
    </lineage>
</organism>
<dbReference type="AlphaFoldDB" id="A0A366FDY8"/>
<dbReference type="EMBL" id="QNRK01000015">
    <property type="protein sequence ID" value="RBP11935.1"/>
    <property type="molecule type" value="Genomic_DNA"/>
</dbReference>
<dbReference type="Proteomes" id="UP000253529">
    <property type="component" value="Unassembled WGS sequence"/>
</dbReference>